<dbReference type="Proteomes" id="UP000022611">
    <property type="component" value="Unassembled WGS sequence"/>
</dbReference>
<name>A0A010SRV1_PSEFL</name>
<feature type="domain" description="Tyrosine-protein kinase G-rich" evidence="8">
    <location>
        <begin position="307"/>
        <end position="339"/>
    </location>
</feature>
<dbReference type="PANTHER" id="PTHR32309">
    <property type="entry name" value="TYROSINE-PROTEIN KINASE"/>
    <property type="match status" value="1"/>
</dbReference>
<evidence type="ECO:0000259" key="7">
    <source>
        <dbReference type="Pfam" id="PF02706"/>
    </source>
</evidence>
<keyword evidence="4 6" id="KW-1133">Transmembrane helix</keyword>
<protein>
    <submittedName>
        <fullName evidence="9">Chain-length determining protein</fullName>
    </submittedName>
</protein>
<feature type="domain" description="Polysaccharide chain length determinant N-terminal" evidence="7">
    <location>
        <begin position="12"/>
        <end position="106"/>
    </location>
</feature>
<evidence type="ECO:0000256" key="2">
    <source>
        <dbReference type="ARBA" id="ARBA00022475"/>
    </source>
</evidence>
<evidence type="ECO:0000256" key="4">
    <source>
        <dbReference type="ARBA" id="ARBA00022989"/>
    </source>
</evidence>
<dbReference type="PANTHER" id="PTHR32309:SF13">
    <property type="entry name" value="FERRIC ENTEROBACTIN TRANSPORT PROTEIN FEPE"/>
    <property type="match status" value="1"/>
</dbReference>
<keyword evidence="2" id="KW-1003">Cell membrane</keyword>
<gene>
    <name evidence="9" type="ORF">HK44_025285</name>
</gene>
<keyword evidence="5 6" id="KW-0472">Membrane</keyword>
<proteinExistence type="predicted"/>
<sequence>MQGNNGSARHSDEIDLLELFKALWQQKWLVVVVTLIVTLAAISYVLLVTPVYESKYYISPPTANDIANLNYGRTPGSGLKVFTIDEVYKVFLHNLQSESIRRAFFEKVYLPALGSGDQSSRERSYETFSKTITIAPLDKDDGGRWSISLADKSSENTKNWVDIFVNLAAKSSEQELIAGVTKEASVRGRDLELQIDTLRESGSKERQDSITQLREALAIAKSSGLENPVVFSGNGVSKLSGNMDGGLAYMRGSKALEAELKALEGRDSNDPFILGLRKLQNQLDFYKGLERGTYEIAVFRHDGILDQPTSPIKPKKPIILVLGALIGALLGCIFALARHFILKRKREEISGVSPL</sequence>
<dbReference type="HOGENOM" id="CLU_060925_1_0_6"/>
<feature type="transmembrane region" description="Helical" evidence="6">
    <location>
        <begin position="318"/>
        <end position="337"/>
    </location>
</feature>
<accession>A0A010SRV1</accession>
<dbReference type="InterPro" id="IPR050445">
    <property type="entry name" value="Bact_polysacc_biosynth/exp"/>
</dbReference>
<dbReference type="GO" id="GO:0005886">
    <property type="term" value="C:plasma membrane"/>
    <property type="evidence" value="ECO:0007669"/>
    <property type="project" value="UniProtKB-SubCell"/>
</dbReference>
<dbReference type="EMBL" id="AFOY02000007">
    <property type="protein sequence ID" value="EXF95550.1"/>
    <property type="molecule type" value="Genomic_DNA"/>
</dbReference>
<evidence type="ECO:0000259" key="8">
    <source>
        <dbReference type="Pfam" id="PF13807"/>
    </source>
</evidence>
<comment type="caution">
    <text evidence="9">The sequence shown here is derived from an EMBL/GenBank/DDBJ whole genome shotgun (WGS) entry which is preliminary data.</text>
</comment>
<reference evidence="9 10" key="1">
    <citation type="journal article" date="2011" name="J. Bacteriol.">
        <title>Draft genome sequence of the polycyclic aromatic hydrocarbon-degrading, genetically engineered bioluminescent bioreporter Pseudomonas fluorescens HK44.</title>
        <authorList>
            <person name="Chauhan A."/>
            <person name="Layton A.C."/>
            <person name="Williams D.E."/>
            <person name="Smartt A.E."/>
            <person name="Ripp S."/>
            <person name="Karpinets T.V."/>
            <person name="Brown S.D."/>
            <person name="Sayler G.S."/>
        </authorList>
    </citation>
    <scope>NUCLEOTIDE SEQUENCE [LARGE SCALE GENOMIC DNA]</scope>
    <source>
        <strain evidence="9 10">HK44</strain>
    </source>
</reference>
<dbReference type="InterPro" id="IPR003856">
    <property type="entry name" value="LPS_length_determ_N"/>
</dbReference>
<dbReference type="OrthoDB" id="8113255at2"/>
<comment type="subcellular location">
    <subcellularLocation>
        <location evidence="1">Cell membrane</location>
        <topology evidence="1">Multi-pass membrane protein</topology>
    </subcellularLocation>
</comment>
<evidence type="ECO:0000256" key="3">
    <source>
        <dbReference type="ARBA" id="ARBA00022692"/>
    </source>
</evidence>
<dbReference type="PATRIC" id="fig|1042209.11.peg.1617"/>
<dbReference type="Pfam" id="PF13807">
    <property type="entry name" value="GNVR"/>
    <property type="match status" value="1"/>
</dbReference>
<evidence type="ECO:0000256" key="5">
    <source>
        <dbReference type="ARBA" id="ARBA00023136"/>
    </source>
</evidence>
<dbReference type="Gene3D" id="3.30.1890.10">
    <property type="entry name" value="FepE-like"/>
    <property type="match status" value="1"/>
</dbReference>
<dbReference type="eggNOG" id="COG3765">
    <property type="taxonomic scope" value="Bacteria"/>
</dbReference>
<evidence type="ECO:0000313" key="9">
    <source>
        <dbReference type="EMBL" id="EXF95550.1"/>
    </source>
</evidence>
<evidence type="ECO:0000256" key="6">
    <source>
        <dbReference type="SAM" id="Phobius"/>
    </source>
</evidence>
<keyword evidence="3 6" id="KW-0812">Transmembrane</keyword>
<dbReference type="InterPro" id="IPR032807">
    <property type="entry name" value="GNVR"/>
</dbReference>
<organism evidence="9 10">
    <name type="scientific">Pseudomonas fluorescens HK44</name>
    <dbReference type="NCBI Taxonomy" id="1042209"/>
    <lineage>
        <taxon>Bacteria</taxon>
        <taxon>Pseudomonadati</taxon>
        <taxon>Pseudomonadota</taxon>
        <taxon>Gammaproteobacteria</taxon>
        <taxon>Pseudomonadales</taxon>
        <taxon>Pseudomonadaceae</taxon>
        <taxon>Pseudomonas</taxon>
    </lineage>
</organism>
<dbReference type="AlphaFoldDB" id="A0A010SRV1"/>
<dbReference type="Pfam" id="PF02706">
    <property type="entry name" value="Wzz"/>
    <property type="match status" value="1"/>
</dbReference>
<feature type="transmembrane region" description="Helical" evidence="6">
    <location>
        <begin position="28"/>
        <end position="52"/>
    </location>
</feature>
<dbReference type="SUPFAM" id="SSF160355">
    <property type="entry name" value="Bacterial polysaccharide co-polymerase-like"/>
    <property type="match status" value="1"/>
</dbReference>
<evidence type="ECO:0000256" key="1">
    <source>
        <dbReference type="ARBA" id="ARBA00004651"/>
    </source>
</evidence>
<dbReference type="RefSeq" id="WP_019692978.1">
    <property type="nucleotide sequence ID" value="NZ_AFOY02000007.1"/>
</dbReference>
<dbReference type="GO" id="GO:0004713">
    <property type="term" value="F:protein tyrosine kinase activity"/>
    <property type="evidence" value="ECO:0007669"/>
    <property type="project" value="TreeGrafter"/>
</dbReference>
<evidence type="ECO:0000313" key="10">
    <source>
        <dbReference type="Proteomes" id="UP000022611"/>
    </source>
</evidence>